<dbReference type="RefSeq" id="WP_115153593.1">
    <property type="nucleotide sequence ID" value="NZ_DBFWLE010000009.1"/>
</dbReference>
<feature type="chain" id="PRO_5042899068" description="DUF4859 domain-containing protein" evidence="1">
    <location>
        <begin position="19"/>
        <end position="326"/>
    </location>
</feature>
<evidence type="ECO:0000313" key="3">
    <source>
        <dbReference type="EMBL" id="SUB79990.1"/>
    </source>
</evidence>
<feature type="domain" description="DUF4859" evidence="2">
    <location>
        <begin position="201"/>
        <end position="307"/>
    </location>
</feature>
<gene>
    <name evidence="3" type="ORF">NCTC13063_01267</name>
</gene>
<dbReference type="InterPro" id="IPR032339">
    <property type="entry name" value="DUF4859"/>
</dbReference>
<protein>
    <recommendedName>
        <fullName evidence="2">DUF4859 domain-containing protein</fullName>
    </recommendedName>
</protein>
<keyword evidence="1" id="KW-0732">Signal</keyword>
<dbReference type="Proteomes" id="UP000255283">
    <property type="component" value="Unassembled WGS sequence"/>
</dbReference>
<evidence type="ECO:0000313" key="4">
    <source>
        <dbReference type="Proteomes" id="UP000255283"/>
    </source>
</evidence>
<organism evidence="3 4">
    <name type="scientific">Segatella buccae</name>
    <dbReference type="NCBI Taxonomy" id="28126"/>
    <lineage>
        <taxon>Bacteria</taxon>
        <taxon>Pseudomonadati</taxon>
        <taxon>Bacteroidota</taxon>
        <taxon>Bacteroidia</taxon>
        <taxon>Bacteroidales</taxon>
        <taxon>Prevotellaceae</taxon>
        <taxon>Segatella</taxon>
    </lineage>
</organism>
<proteinExistence type="predicted"/>
<name>A0AAQ1ZIX7_9BACT</name>
<accession>A0AAQ1ZIX7</accession>
<evidence type="ECO:0000259" key="2">
    <source>
        <dbReference type="Pfam" id="PF16151"/>
    </source>
</evidence>
<evidence type="ECO:0000256" key="1">
    <source>
        <dbReference type="SAM" id="SignalP"/>
    </source>
</evidence>
<feature type="signal peptide" evidence="1">
    <location>
        <begin position="1"/>
        <end position="18"/>
    </location>
</feature>
<dbReference type="Pfam" id="PF16151">
    <property type="entry name" value="DUF4859"/>
    <property type="match status" value="1"/>
</dbReference>
<dbReference type="PROSITE" id="PS51257">
    <property type="entry name" value="PROKAR_LIPOPROTEIN"/>
    <property type="match status" value="1"/>
</dbReference>
<dbReference type="AlphaFoldDB" id="A0AAQ1ZIX7"/>
<sequence>MKRHILYMMVACIPFVFGACSTDPEDASEKHVYGSNETVYLRTDAKANIPLKLEFRKGKIAPKTISLKDYAEQIQTNIGMTVDDMIAGLESGRVVFYNISAAKGVWNKTAPNKGTAGWYYNMAGNVSDTAQVASVELDKTGKSLLVEMPENVAAGVSLTVNLGFAVDNGRDYDKYVRFVMDIAVSDPGTVLRDVSIPAGDYSAYELTFSSIEPVIKACFGMSATEFNKAVQETSGDVAMYVVSDDGTWDKTSAYTANGIGYWCTAAGTVTKYGDNCAFFLETHDGSVGIGRYVKQETGIKFKAHFVYASKSEPSKFMEFVLNITLE</sequence>
<reference evidence="3 4" key="1">
    <citation type="submission" date="2018-06" db="EMBL/GenBank/DDBJ databases">
        <authorList>
            <consortium name="Pathogen Informatics"/>
            <person name="Doyle S."/>
        </authorList>
    </citation>
    <scope>NUCLEOTIDE SEQUENCE [LARGE SCALE GENOMIC DNA]</scope>
    <source>
        <strain evidence="3 4">NCTC13063</strain>
    </source>
</reference>
<dbReference type="EMBL" id="UGTJ01000001">
    <property type="protein sequence ID" value="SUB79990.1"/>
    <property type="molecule type" value="Genomic_DNA"/>
</dbReference>
<comment type="caution">
    <text evidence="3">The sequence shown here is derived from an EMBL/GenBank/DDBJ whole genome shotgun (WGS) entry which is preliminary data.</text>
</comment>